<feature type="domain" description="PTS EIIA type-2" evidence="5">
    <location>
        <begin position="493"/>
        <end position="632"/>
    </location>
</feature>
<dbReference type="SUPFAM" id="SSF63520">
    <property type="entry name" value="PTS-regulatory domain, PRD"/>
    <property type="match status" value="2"/>
</dbReference>
<evidence type="ECO:0000256" key="4">
    <source>
        <dbReference type="ARBA" id="ARBA00023163"/>
    </source>
</evidence>
<evidence type="ECO:0000313" key="7">
    <source>
        <dbReference type="EMBL" id="SDZ65870.1"/>
    </source>
</evidence>
<evidence type="ECO:0000259" key="6">
    <source>
        <dbReference type="PROSITE" id="PS51372"/>
    </source>
</evidence>
<dbReference type="SUPFAM" id="SSF55804">
    <property type="entry name" value="Phoshotransferase/anion transport protein"/>
    <property type="match status" value="1"/>
</dbReference>
<evidence type="ECO:0000256" key="3">
    <source>
        <dbReference type="ARBA" id="ARBA00023159"/>
    </source>
</evidence>
<dbReference type="PROSITE" id="PS51094">
    <property type="entry name" value="PTS_EIIA_TYPE_2"/>
    <property type="match status" value="1"/>
</dbReference>
<protein>
    <submittedName>
        <fullName evidence="7">Lichenan operon transcriptional antiterminator</fullName>
    </submittedName>
</protein>
<feature type="domain" description="PRD" evidence="6">
    <location>
        <begin position="285"/>
        <end position="391"/>
    </location>
</feature>
<sequence length="633" mass="72636">MNQKYRQILRHLYDQNDWTSSTQLSNTLGISKRSVKSYIAEINSMEEGIIISSSKGYKIVPEKLDTFLHLTNETIPQTPKERIDYLLRSLINSNEPLNIFDLSDELYVSEVTVKGDMRKAKQLLKEHHLDLKISGEDIQIIGEEKNKRKLMSIILYSETNDNFLDIEKLKLFFEGFDIDYIRDVISEVFSANHYFTNDYSLTNVIVHIAIAINRMKNGFVYSHQIEGEANLEKEYIIAAEIAAKLEEHFGVQYSAGEIRDLSLLISSRGTSINFMHLQLSELQDTAGQQCMNLVNKILKDLKNNYYIVIDDTEFLIRFTLHIKNLLMRLENNYVSKNPLTSTIKINCPSIYDCAVHVSYTIKEETGYTINDDEIAYIAFHLGYALEVQKQANSKITCSILFPFYYNYSVQLKEKITGLFEEDLLIQHIVTNESELSGINSDLVISTVQLNALPKIPCVIVNPLFTESDKLKVANKISFVKESRKKESFKTNLDCIMDEQLFEITHAKSSKEDVINMMCKKLESIEYVDSSFLTNVLEREAMSSTAFGRIALPHAIKMDAKKTGMFVLINDKGIEWEDSVVNIVLLLSVKKEDRGIFYDVFESLASIMTVERNVSQIITATDYQNFIHILVDCY</sequence>
<dbReference type="PANTHER" id="PTHR30185">
    <property type="entry name" value="CRYPTIC BETA-GLUCOSIDE BGL OPERON ANTITERMINATOR"/>
    <property type="match status" value="1"/>
</dbReference>
<dbReference type="InterPro" id="IPR011608">
    <property type="entry name" value="PRD"/>
</dbReference>
<dbReference type="InterPro" id="IPR007737">
    <property type="entry name" value="Mga_HTH"/>
</dbReference>
<keyword evidence="2" id="KW-0805">Transcription regulation</keyword>
<evidence type="ECO:0000256" key="1">
    <source>
        <dbReference type="ARBA" id="ARBA00022737"/>
    </source>
</evidence>
<dbReference type="Pfam" id="PF08280">
    <property type="entry name" value="HTH_Mga"/>
    <property type="match status" value="1"/>
</dbReference>
<keyword evidence="4" id="KW-0804">Transcription</keyword>
<evidence type="ECO:0000313" key="8">
    <source>
        <dbReference type="Proteomes" id="UP000198935"/>
    </source>
</evidence>
<dbReference type="Gene3D" id="1.10.1790.10">
    <property type="entry name" value="PRD domain"/>
    <property type="match status" value="2"/>
</dbReference>
<dbReference type="PANTHER" id="PTHR30185:SF12">
    <property type="entry name" value="TRANSCRIPTIONAL REGULATOR MANR"/>
    <property type="match status" value="1"/>
</dbReference>
<dbReference type="Pfam" id="PF00359">
    <property type="entry name" value="PTS_EIIA_2"/>
    <property type="match status" value="1"/>
</dbReference>
<dbReference type="InterPro" id="IPR016152">
    <property type="entry name" value="PTrfase/Anion_transptr"/>
</dbReference>
<name>A0A1H3UTT8_9BACI</name>
<dbReference type="Pfam" id="PF05043">
    <property type="entry name" value="Mga"/>
    <property type="match status" value="1"/>
</dbReference>
<keyword evidence="1" id="KW-0677">Repeat</keyword>
<reference evidence="8" key="1">
    <citation type="submission" date="2016-10" db="EMBL/GenBank/DDBJ databases">
        <authorList>
            <person name="Varghese N."/>
            <person name="Submissions S."/>
        </authorList>
    </citation>
    <scope>NUCLEOTIDE SEQUENCE [LARGE SCALE GENOMIC DNA]</scope>
    <source>
        <strain evidence="8">SP</strain>
    </source>
</reference>
<evidence type="ECO:0000259" key="5">
    <source>
        <dbReference type="PROSITE" id="PS51094"/>
    </source>
</evidence>
<dbReference type="InterPro" id="IPR013199">
    <property type="entry name" value="HTH_Mga_DNA-bd_dom"/>
</dbReference>
<dbReference type="Gene3D" id="3.40.930.10">
    <property type="entry name" value="Mannitol-specific EII, Chain A"/>
    <property type="match status" value="1"/>
</dbReference>
<evidence type="ECO:0000256" key="2">
    <source>
        <dbReference type="ARBA" id="ARBA00023015"/>
    </source>
</evidence>
<dbReference type="InterPro" id="IPR036388">
    <property type="entry name" value="WH-like_DNA-bd_sf"/>
</dbReference>
<dbReference type="Gene3D" id="1.10.10.10">
    <property type="entry name" value="Winged helix-like DNA-binding domain superfamily/Winged helix DNA-binding domain"/>
    <property type="match status" value="2"/>
</dbReference>
<dbReference type="EMBL" id="FNPI01000026">
    <property type="protein sequence ID" value="SDZ65870.1"/>
    <property type="molecule type" value="Genomic_DNA"/>
</dbReference>
<proteinExistence type="predicted"/>
<dbReference type="OrthoDB" id="3710983at2"/>
<dbReference type="GO" id="GO:0006355">
    <property type="term" value="P:regulation of DNA-templated transcription"/>
    <property type="evidence" value="ECO:0007669"/>
    <property type="project" value="InterPro"/>
</dbReference>
<keyword evidence="3" id="KW-0010">Activator</keyword>
<dbReference type="InterPro" id="IPR036634">
    <property type="entry name" value="PRD_sf"/>
</dbReference>
<gene>
    <name evidence="7" type="ORF">SAMN05421736_12651</name>
</gene>
<keyword evidence="8" id="KW-1185">Reference proteome</keyword>
<feature type="domain" description="PRD" evidence="6">
    <location>
        <begin position="172"/>
        <end position="275"/>
    </location>
</feature>
<dbReference type="Pfam" id="PF00874">
    <property type="entry name" value="PRD"/>
    <property type="match status" value="2"/>
</dbReference>
<dbReference type="InterPro" id="IPR002178">
    <property type="entry name" value="PTS_EIIA_type-2_dom"/>
</dbReference>
<accession>A0A1H3UTT8</accession>
<dbReference type="STRING" id="1503961.SAMN05421736_12651"/>
<organism evidence="7 8">
    <name type="scientific">Evansella caseinilytica</name>
    <dbReference type="NCBI Taxonomy" id="1503961"/>
    <lineage>
        <taxon>Bacteria</taxon>
        <taxon>Bacillati</taxon>
        <taxon>Bacillota</taxon>
        <taxon>Bacilli</taxon>
        <taxon>Bacillales</taxon>
        <taxon>Bacillaceae</taxon>
        <taxon>Evansella</taxon>
    </lineage>
</organism>
<dbReference type="InterPro" id="IPR050661">
    <property type="entry name" value="BglG_antiterminators"/>
</dbReference>
<dbReference type="PROSITE" id="PS51372">
    <property type="entry name" value="PRD_2"/>
    <property type="match status" value="2"/>
</dbReference>
<dbReference type="Proteomes" id="UP000198935">
    <property type="component" value="Unassembled WGS sequence"/>
</dbReference>
<dbReference type="AlphaFoldDB" id="A0A1H3UTT8"/>